<dbReference type="Pfam" id="PF13505">
    <property type="entry name" value="OMP_b-brl"/>
    <property type="match status" value="1"/>
</dbReference>
<comment type="caution">
    <text evidence="4">The sequence shown here is derived from an EMBL/GenBank/DDBJ whole genome shotgun (WGS) entry which is preliminary data.</text>
</comment>
<dbReference type="RefSeq" id="WP_022986447.1">
    <property type="nucleotide sequence ID" value="NZ_CAXGPP010000007.1"/>
</dbReference>
<feature type="chain" id="PRO_5019326075" evidence="2">
    <location>
        <begin position="24"/>
        <end position="183"/>
    </location>
</feature>
<dbReference type="Gene3D" id="2.40.160.20">
    <property type="match status" value="1"/>
</dbReference>
<keyword evidence="5" id="KW-1185">Reference proteome</keyword>
<dbReference type="InterPro" id="IPR011250">
    <property type="entry name" value="OMP/PagP_B-barrel"/>
</dbReference>
<feature type="domain" description="Outer membrane protein beta-barrel" evidence="3">
    <location>
        <begin position="9"/>
        <end position="179"/>
    </location>
</feature>
<keyword evidence="1 2" id="KW-0732">Signal</keyword>
<organism evidence="4 5">
    <name type="scientific">Alcanivorax profundi</name>
    <dbReference type="NCBI Taxonomy" id="2338368"/>
    <lineage>
        <taxon>Bacteria</taxon>
        <taxon>Pseudomonadati</taxon>
        <taxon>Pseudomonadota</taxon>
        <taxon>Gammaproteobacteria</taxon>
        <taxon>Oceanospirillales</taxon>
        <taxon>Alcanivoracaceae</taxon>
        <taxon>Alcanivorax</taxon>
    </lineage>
</organism>
<proteinExistence type="predicted"/>
<dbReference type="OrthoDB" id="5901526at2"/>
<dbReference type="EMBL" id="QYYA01000007">
    <property type="protein sequence ID" value="RJG15990.1"/>
    <property type="molecule type" value="Genomic_DNA"/>
</dbReference>
<reference evidence="4 5" key="1">
    <citation type="submission" date="2018-09" db="EMBL/GenBank/DDBJ databases">
        <title>Alcanivorax profundi sp. nov., isolated from 1000 m-depth seawater of the Mariana Trench.</title>
        <authorList>
            <person name="Liu J."/>
        </authorList>
    </citation>
    <scope>NUCLEOTIDE SEQUENCE [LARGE SCALE GENOMIC DNA]</scope>
    <source>
        <strain evidence="4 5">MTEO17</strain>
    </source>
</reference>
<evidence type="ECO:0000313" key="5">
    <source>
        <dbReference type="Proteomes" id="UP000283734"/>
    </source>
</evidence>
<sequence>MKVMIRGVLVLSCSMLAAQGAYAAGPYIGGNYSQIQYDNEEFDSDTLKIDAATVNAGFEFTDFLALEARGGVGVDEDSQGIVDFEMDHLYGGYLKLGAPIGENLRPYIIGGYTKVKGKVSANGDIAGVNYSYSDTETFEDESYGAGLDFNFTDTFGANLEYMRYVDTDEEEISGISVGLRSAF</sequence>
<dbReference type="SUPFAM" id="SSF56925">
    <property type="entry name" value="OMPA-like"/>
    <property type="match status" value="1"/>
</dbReference>
<accession>A0A418XTJ1</accession>
<dbReference type="AlphaFoldDB" id="A0A418XTJ1"/>
<evidence type="ECO:0000256" key="2">
    <source>
        <dbReference type="SAM" id="SignalP"/>
    </source>
</evidence>
<evidence type="ECO:0000256" key="1">
    <source>
        <dbReference type="ARBA" id="ARBA00022729"/>
    </source>
</evidence>
<evidence type="ECO:0000313" key="4">
    <source>
        <dbReference type="EMBL" id="RJG15990.1"/>
    </source>
</evidence>
<feature type="signal peptide" evidence="2">
    <location>
        <begin position="1"/>
        <end position="23"/>
    </location>
</feature>
<protein>
    <submittedName>
        <fullName evidence="4">Porin family protein</fullName>
    </submittedName>
</protein>
<dbReference type="Proteomes" id="UP000283734">
    <property type="component" value="Unassembled WGS sequence"/>
</dbReference>
<name>A0A418XTJ1_9GAMM</name>
<evidence type="ECO:0000259" key="3">
    <source>
        <dbReference type="Pfam" id="PF13505"/>
    </source>
</evidence>
<gene>
    <name evidence="4" type="ORF">D4A39_16090</name>
</gene>
<dbReference type="InterPro" id="IPR027385">
    <property type="entry name" value="Beta-barrel_OMP"/>
</dbReference>